<dbReference type="EMBL" id="CP036433">
    <property type="protein sequence ID" value="QDU94293.1"/>
    <property type="molecule type" value="Genomic_DNA"/>
</dbReference>
<accession>A0A518DR28</accession>
<reference evidence="1 2" key="1">
    <citation type="submission" date="2019-02" db="EMBL/GenBank/DDBJ databases">
        <title>Deep-cultivation of Planctomycetes and their phenomic and genomic characterization uncovers novel biology.</title>
        <authorList>
            <person name="Wiegand S."/>
            <person name="Jogler M."/>
            <person name="Boedeker C."/>
            <person name="Pinto D."/>
            <person name="Vollmers J."/>
            <person name="Rivas-Marin E."/>
            <person name="Kohn T."/>
            <person name="Peeters S.H."/>
            <person name="Heuer A."/>
            <person name="Rast P."/>
            <person name="Oberbeckmann S."/>
            <person name="Bunk B."/>
            <person name="Jeske O."/>
            <person name="Meyerdierks A."/>
            <person name="Storesund J.E."/>
            <person name="Kallscheuer N."/>
            <person name="Luecker S."/>
            <person name="Lage O.M."/>
            <person name="Pohl T."/>
            <person name="Merkel B.J."/>
            <person name="Hornburger P."/>
            <person name="Mueller R.-W."/>
            <person name="Bruemmer F."/>
            <person name="Labrenz M."/>
            <person name="Spormann A.M."/>
            <person name="Op den Camp H."/>
            <person name="Overmann J."/>
            <person name="Amann R."/>
            <person name="Jetten M.S.M."/>
            <person name="Mascher T."/>
            <person name="Medema M.H."/>
            <person name="Devos D.P."/>
            <person name="Kaster A.-K."/>
            <person name="Ovreas L."/>
            <person name="Rohde M."/>
            <person name="Galperin M.Y."/>
            <person name="Jogler C."/>
        </authorList>
    </citation>
    <scope>NUCLEOTIDE SEQUENCE [LARGE SCALE GENOMIC DNA]</scope>
    <source>
        <strain evidence="1 2">Pla85_3_4</strain>
    </source>
</reference>
<keyword evidence="2" id="KW-1185">Reference proteome</keyword>
<keyword evidence="1" id="KW-0378">Hydrolase</keyword>
<dbReference type="AlphaFoldDB" id="A0A518DR28"/>
<organism evidence="1 2">
    <name type="scientific">Lignipirellula cremea</name>
    <dbReference type="NCBI Taxonomy" id="2528010"/>
    <lineage>
        <taxon>Bacteria</taxon>
        <taxon>Pseudomonadati</taxon>
        <taxon>Planctomycetota</taxon>
        <taxon>Planctomycetia</taxon>
        <taxon>Pirellulales</taxon>
        <taxon>Pirellulaceae</taxon>
        <taxon>Lignipirellula</taxon>
    </lineage>
</organism>
<sequence>MAASWLLLLENFMLRSFAVYCLLLLPGLCFSVAATTRAADPLLPGTQPLEWEGDIAAKMVDGIDRFLLRETAAAIALRERHWRRDLSSPLAYAESLEPNRKRLAHILGLRDARPAFAGIEIVATTTRSARVGRGDGFEVIAVRWRALDGVDAEGLLLTPTGRPPRADVIALPDADQTPEMIAGLAPGVPPASQYARRLAESGCRVLVPLLINRDLQTRGGKSVLTNREWLYRPSFVLGRHLIGYELQKTLAAVDAYAAERDERKDERPIAIVGYGEGGMLSLYAAALDPRLESAAVCGFFGSCDSLWQQGVDRNVFGLLEQFGDAELAAMVAPRRLVIEASPTPQAVFNSKGGAPGRLETPSLEHIRSEAARANKLTAGLTEQPWLILLGDNQPPFAQTETLQALLPGVPAVKEALAHDEPGMAPQPLGPPRDLAARHQRQMLQIERHTQAVLEESAYVRKAYMSKIDASSLEKYADTIEPYREHFRREVIGNFDRPLLPPQVRSRLRYDQPKWLGYDVVLDVFPDVFAYGVLLLPKDLKPGDKRPVVVCQHGLEGRPKDTIEGDHRAYHDYAARLCEQGFIVFAPQNPYIGGDRFRTLQRKANPLQKSLFSIMVPQHQQIVDWLGTLPHVDAERIGFYGLSYGGKSAMRIPALVDGYCLSICSADFNEWVRKNASTRARYSYVWTGEYEIFEFDLGSTFNYAEMAALIAPRPFMVERGHFDGVAEDEEVAFEFAKVRRRYAVDLGLPERCEIEWFVGPHMIHGKGTFAFLKKHLRWPETEVPE</sequence>
<dbReference type="PANTHER" id="PTHR22946">
    <property type="entry name" value="DIENELACTONE HYDROLASE DOMAIN-CONTAINING PROTEIN-RELATED"/>
    <property type="match status" value="1"/>
</dbReference>
<dbReference type="Proteomes" id="UP000317648">
    <property type="component" value="Chromosome"/>
</dbReference>
<dbReference type="InterPro" id="IPR050261">
    <property type="entry name" value="FrsA_esterase"/>
</dbReference>
<evidence type="ECO:0000313" key="1">
    <source>
        <dbReference type="EMBL" id="QDU94293.1"/>
    </source>
</evidence>
<protein>
    <submittedName>
        <fullName evidence="1">Alpha/beta hydrolase family protein</fullName>
    </submittedName>
</protein>
<dbReference type="InterPro" id="IPR029058">
    <property type="entry name" value="AB_hydrolase_fold"/>
</dbReference>
<dbReference type="KEGG" id="lcre:Pla8534_20820"/>
<name>A0A518DR28_9BACT</name>
<dbReference type="Gene3D" id="3.40.50.1820">
    <property type="entry name" value="alpha/beta hydrolase"/>
    <property type="match status" value="2"/>
</dbReference>
<proteinExistence type="predicted"/>
<dbReference type="SUPFAM" id="SSF53474">
    <property type="entry name" value="alpha/beta-Hydrolases"/>
    <property type="match status" value="2"/>
</dbReference>
<gene>
    <name evidence="1" type="ORF">Pla8534_20820</name>
</gene>
<evidence type="ECO:0000313" key="2">
    <source>
        <dbReference type="Proteomes" id="UP000317648"/>
    </source>
</evidence>
<dbReference type="GO" id="GO:0016787">
    <property type="term" value="F:hydrolase activity"/>
    <property type="evidence" value="ECO:0007669"/>
    <property type="project" value="UniProtKB-KW"/>
</dbReference>